<dbReference type="InterPro" id="IPR015943">
    <property type="entry name" value="WD40/YVTN_repeat-like_dom_sf"/>
</dbReference>
<dbReference type="OrthoDB" id="20774at2759"/>
<dbReference type="Gene3D" id="2.130.10.10">
    <property type="entry name" value="YVTN repeat-like/Quinoprotein amine dehydrogenase"/>
    <property type="match status" value="2"/>
</dbReference>
<evidence type="ECO:0000313" key="3">
    <source>
        <dbReference type="EMBL" id="KAF2245753.1"/>
    </source>
</evidence>
<sequence>MEYQVQGSVLIDGEWVSRTADVYRIMARSQQQEDIEMQEPELKPRNEVPDLGILSRTLVPSPFYKFALSANIRHKELNDVVLIAEDAVHLKEICDYGHLRHVATKSDFNGQILAARVFGDPRQVRVNTSEQSPMLKRGPFHRGRRSTAGDEDITLPPEVIVLTLTSRTLMFLWAQQTHSGTVAFRQKTVRLPAAGTSRFDRPGTFLAVDPRCRAIAVAAPEGCFMLYKTKTMDLWRDETRGAPDELPIVDEALIPIQGRIMHMEFLSSGGDRDDSHIVLVFVLVHDGKTKLACYDWDYRSSLDDGSARKERYSVGYEDRDPALLIPLKRSPDFLLVYDQRISLYKHVLSGPPVPTRTKFHPHIIPPLRPGDGKSTPRWVQWDRAPRNPDFAKEAFYLAREDGRIAYAERDPAAGIETVKAGDWPYPIDTAFACLNVNNREFAQSYPDLLIAGGAGSDGHLCKVGAWPTEYSFTLQWPEHNTFAFLESIPNWAPLSDMSVTRLPGLHIPYERDRAAIFVANGKAPHGEISELRRGIKAIVDDSFPGMEGCTGVWIVDWGSQTFEDGGQEATRQYATFIVTLPPESLLIRVSRLLGGGGSSQSHVWSAWDNGAWEKIQIPDGHEPVEDGIIRDDETISACSWTDHYAVQITRNEARVLHRPRLDGVDFMSFPSPLLRAVTRSGFPFVAVAFREGDRTMLELARILDNGTFGKKAGESIRHELPCDPTCLELLNLDGLPHVFVGTIDCRIRLFKILETGSLVLAYDTLLERNPSGSQMVCESAALLTSRDRRVLVCGTRNGFLLSTVIHATDSRYNTLSTHLIRMGTTAARLTTSTTDSSTAFVACGSDFCRIRCSASNARPIDVDSVWFIDRQKPAYTQNSITAIDQLPLIPGPAYRGRDIGGFIFAASGDQMVFAQLDYNMSHDMPPLDPEESKTIPRKLVTAATPTKLMYLEGTLREMVVATVETKEERAPPDGYRVMHSSIKVRSPFDDLSGEEPKVKQEDLEASKSGLVVRELPLKHYERVHSFVEWTYTDERQKKHHFIIVGTGIAQGLGKEKGRRLFLRTGKCGVKLQHEKVFEHAAVRCIAIYDNTSIVQIHGSTLAMYEYEPTTGKWTQRGSKELPSAGVHLTVSHRYVYVSTTHDSHICYEVVIHDPQGERMVEFIQIFTDVRQRSSAHHLVLDVQSPSVPYASTDRLVLLTDKKCSVTGLLHSPDRTNKSTTETLFEACLPRSVIRIHRGDIRPPWRRPCKSHTEPFQGIPGVLVDDLLGACSDGTIYSFSILTSDARCLLRLIQNIIEAKQKRDPRLQYSIVKQRSSDIFNLLLNGAEGSQDGKIKARDVDPEEMKRGEAALRFKHIDGDLLTRFLEEDGNVEELVCDDTEGVKKLALSLAARVSGTLFRPEVAEISGEELEGDWDGVWTWVKTWLGEVLMPLL</sequence>
<feature type="region of interest" description="Disordered" evidence="1">
    <location>
        <begin position="127"/>
        <end position="148"/>
    </location>
</feature>
<dbReference type="Pfam" id="PF10433">
    <property type="entry name" value="Beta-prop_RSE1_1st"/>
    <property type="match status" value="1"/>
</dbReference>
<name>A0A6A6I895_9PLEO</name>
<dbReference type="EMBL" id="ML987200">
    <property type="protein sequence ID" value="KAF2245753.1"/>
    <property type="molecule type" value="Genomic_DNA"/>
</dbReference>
<dbReference type="RefSeq" id="XP_033680757.1">
    <property type="nucleotide sequence ID" value="XM_033833759.1"/>
</dbReference>
<protein>
    <recommendedName>
        <fullName evidence="2">RSE1/DDB1/CPSF1 first beta-propeller domain-containing protein</fullName>
    </recommendedName>
</protein>
<evidence type="ECO:0000259" key="2">
    <source>
        <dbReference type="Pfam" id="PF10433"/>
    </source>
</evidence>
<accession>A0A6A6I895</accession>
<evidence type="ECO:0000313" key="4">
    <source>
        <dbReference type="Proteomes" id="UP000800094"/>
    </source>
</evidence>
<organism evidence="3 4">
    <name type="scientific">Trematosphaeria pertusa</name>
    <dbReference type="NCBI Taxonomy" id="390896"/>
    <lineage>
        <taxon>Eukaryota</taxon>
        <taxon>Fungi</taxon>
        <taxon>Dikarya</taxon>
        <taxon>Ascomycota</taxon>
        <taxon>Pezizomycotina</taxon>
        <taxon>Dothideomycetes</taxon>
        <taxon>Pleosporomycetidae</taxon>
        <taxon>Pleosporales</taxon>
        <taxon>Massarineae</taxon>
        <taxon>Trematosphaeriaceae</taxon>
        <taxon>Trematosphaeria</taxon>
    </lineage>
</organism>
<gene>
    <name evidence="3" type="ORF">BU26DRAFT_568301</name>
</gene>
<reference evidence="3" key="1">
    <citation type="journal article" date="2020" name="Stud. Mycol.">
        <title>101 Dothideomycetes genomes: a test case for predicting lifestyles and emergence of pathogens.</title>
        <authorList>
            <person name="Haridas S."/>
            <person name="Albert R."/>
            <person name="Binder M."/>
            <person name="Bloem J."/>
            <person name="Labutti K."/>
            <person name="Salamov A."/>
            <person name="Andreopoulos B."/>
            <person name="Baker S."/>
            <person name="Barry K."/>
            <person name="Bills G."/>
            <person name="Bluhm B."/>
            <person name="Cannon C."/>
            <person name="Castanera R."/>
            <person name="Culley D."/>
            <person name="Daum C."/>
            <person name="Ezra D."/>
            <person name="Gonzalez J."/>
            <person name="Henrissat B."/>
            <person name="Kuo A."/>
            <person name="Liang C."/>
            <person name="Lipzen A."/>
            <person name="Lutzoni F."/>
            <person name="Magnuson J."/>
            <person name="Mondo S."/>
            <person name="Nolan M."/>
            <person name="Ohm R."/>
            <person name="Pangilinan J."/>
            <person name="Park H.-J."/>
            <person name="Ramirez L."/>
            <person name="Alfaro M."/>
            <person name="Sun H."/>
            <person name="Tritt A."/>
            <person name="Yoshinaga Y."/>
            <person name="Zwiers L.-H."/>
            <person name="Turgeon B."/>
            <person name="Goodwin S."/>
            <person name="Spatafora J."/>
            <person name="Crous P."/>
            <person name="Grigoriev I."/>
        </authorList>
    </citation>
    <scope>NUCLEOTIDE SEQUENCE</scope>
    <source>
        <strain evidence="3">CBS 122368</strain>
    </source>
</reference>
<proteinExistence type="predicted"/>
<dbReference type="InterPro" id="IPR018846">
    <property type="entry name" value="Beta-prop_RSE1/DDB1/CPSF1_1st"/>
</dbReference>
<dbReference type="InterPro" id="IPR050358">
    <property type="entry name" value="RSE1/DDB1/CFT1"/>
</dbReference>
<evidence type="ECO:0000256" key="1">
    <source>
        <dbReference type="SAM" id="MobiDB-lite"/>
    </source>
</evidence>
<dbReference type="GeneID" id="54587089"/>
<feature type="domain" description="RSE1/DDB1/CPSF1 first beta-propeller" evidence="2">
    <location>
        <begin position="65"/>
        <end position="408"/>
    </location>
</feature>
<keyword evidence="4" id="KW-1185">Reference proteome</keyword>
<dbReference type="PANTHER" id="PTHR10644">
    <property type="entry name" value="DNA REPAIR/RNA PROCESSING CPSF FAMILY"/>
    <property type="match status" value="1"/>
</dbReference>
<dbReference type="Proteomes" id="UP000800094">
    <property type="component" value="Unassembled WGS sequence"/>
</dbReference>